<evidence type="ECO:0000256" key="3">
    <source>
        <dbReference type="ARBA" id="ARBA00008827"/>
    </source>
</evidence>
<evidence type="ECO:0000256" key="7">
    <source>
        <dbReference type="ARBA" id="ARBA00022927"/>
    </source>
</evidence>
<keyword evidence="10 11" id="KW-0968">Cytoplasmic vesicle</keyword>
<gene>
    <name evidence="12" type="ORF">B0I71DRAFT_122418</name>
</gene>
<reference evidence="12 13" key="1">
    <citation type="submission" date="2018-07" db="EMBL/GenBank/DDBJ databases">
        <title>Draft Genome Assemblies for Five Robust Yarrowia lipolytica Strains Exhibiting High Lipid Production and Pentose Sugar Utilization and Sugar Alcohol Secretion from Undetoxified Lignocellulosic Biomass Hydrolysates.</title>
        <authorList>
            <consortium name="DOE Joint Genome Institute"/>
            <person name="Walker C."/>
            <person name="Ryu S."/>
            <person name="Na H."/>
            <person name="Zane M."/>
            <person name="LaButti K."/>
            <person name="Lipzen A."/>
            <person name="Haridas S."/>
            <person name="Barry K."/>
            <person name="Grigoriev I.V."/>
            <person name="Quarterman J."/>
            <person name="Slininger P."/>
            <person name="Dien B."/>
            <person name="Trinh C.T."/>
        </authorList>
    </citation>
    <scope>NUCLEOTIDE SEQUENCE [LARGE SCALE GENOMIC DNA]</scope>
    <source>
        <strain evidence="12 13">YB392</strain>
    </source>
</reference>
<keyword evidence="7 11" id="KW-0653">Protein transport</keyword>
<evidence type="ECO:0000256" key="11">
    <source>
        <dbReference type="PIRNR" id="PIRNR016478"/>
    </source>
</evidence>
<name>A0A371C1F1_YARLL</name>
<dbReference type="Gene3D" id="1.25.40.10">
    <property type="entry name" value="Tetratricopeptide repeat domain"/>
    <property type="match status" value="1"/>
</dbReference>
<dbReference type="OrthoDB" id="310217at2759"/>
<keyword evidence="9 11" id="KW-0472">Membrane</keyword>
<evidence type="ECO:0000256" key="8">
    <source>
        <dbReference type="ARBA" id="ARBA00023034"/>
    </source>
</evidence>
<dbReference type="EMBL" id="KZ859046">
    <property type="protein sequence ID" value="RDW24158.1"/>
    <property type="molecule type" value="Genomic_DNA"/>
</dbReference>
<proteinExistence type="inferred from homology"/>
<dbReference type="GO" id="GO:0006891">
    <property type="term" value="P:intra-Golgi vesicle-mediated transport"/>
    <property type="evidence" value="ECO:0007669"/>
    <property type="project" value="TreeGrafter"/>
</dbReference>
<evidence type="ECO:0000256" key="10">
    <source>
        <dbReference type="ARBA" id="ARBA00023329"/>
    </source>
</evidence>
<evidence type="ECO:0000256" key="5">
    <source>
        <dbReference type="ARBA" id="ARBA00022490"/>
    </source>
</evidence>
<dbReference type="InterPro" id="IPR011990">
    <property type="entry name" value="TPR-like_helical_dom_sf"/>
</dbReference>
<dbReference type="AlphaFoldDB" id="A0A371C1F1"/>
<dbReference type="SUPFAM" id="SSF48452">
    <property type="entry name" value="TPR-like"/>
    <property type="match status" value="1"/>
</dbReference>
<protein>
    <recommendedName>
        <fullName evidence="11">Coatomer subunit epsilon</fullName>
    </recommendedName>
</protein>
<dbReference type="GO" id="GO:0006888">
    <property type="term" value="P:endoplasmic reticulum to Golgi vesicle-mediated transport"/>
    <property type="evidence" value="ECO:0007669"/>
    <property type="project" value="TreeGrafter"/>
</dbReference>
<dbReference type="PANTHER" id="PTHR10805">
    <property type="entry name" value="COATOMER SUBUNIT EPSILON"/>
    <property type="match status" value="1"/>
</dbReference>
<keyword evidence="5 11" id="KW-0963">Cytoplasm</keyword>
<sequence>MSTIENILDARLAFFTGDTKSLLASSPSEIRDEHKDGVAFLKYRAEIASGLSPASFDDVSSPATREALKAYAKFVASGHKDAAILSGLASSNTDNEAVQLFGATGLYLEGKMDEALSLLEKHEGSFEAVLLTARILVDQNKIDAAHKLIRDYARTSDDDVAYLLASAIVAMRANGDDHVRSAYYIFEDLSQHKTGNMLLGQALTEIQLGRIDEAKETLSKVDEVAPQDPNALMAKIVVGLSEGDDVTELKDELKKVDAKHPIFEELAEKNALFDKVVLKYADKIVA</sequence>
<evidence type="ECO:0000313" key="12">
    <source>
        <dbReference type="EMBL" id="RDW24158.1"/>
    </source>
</evidence>
<dbReference type="PANTHER" id="PTHR10805:SF0">
    <property type="entry name" value="COATOMER SUBUNIT EPSILON"/>
    <property type="match status" value="1"/>
</dbReference>
<comment type="similarity">
    <text evidence="3 11">Belongs to the COPE family.</text>
</comment>
<dbReference type="Pfam" id="PF04733">
    <property type="entry name" value="Coatomer_E"/>
    <property type="match status" value="1"/>
</dbReference>
<dbReference type="GO" id="GO:0015031">
    <property type="term" value="P:protein transport"/>
    <property type="evidence" value="ECO:0007669"/>
    <property type="project" value="UniProtKB-UniRule"/>
</dbReference>
<evidence type="ECO:0000256" key="4">
    <source>
        <dbReference type="ARBA" id="ARBA00022448"/>
    </source>
</evidence>
<comment type="function">
    <text evidence="11">The coatomer is a cytosolic protein complex that binds to dilysine motifs and reversibly associates with Golgi non-clathrin-coated vesicles, which further mediate biosynthetic protein transport from the ER, via the Golgi up to the trans Golgi network. The coatomer complex is required for budding from Golgi membranes, and is essential for the retrograde Golgi-to-ER transport of dilysine-tagged proteins.</text>
</comment>
<evidence type="ECO:0000256" key="6">
    <source>
        <dbReference type="ARBA" id="ARBA00022892"/>
    </source>
</evidence>
<dbReference type="PIRSF" id="PIRSF016478">
    <property type="entry name" value="Coatomer_esu"/>
    <property type="match status" value="1"/>
</dbReference>
<accession>A0A371C1F1</accession>
<keyword evidence="8 11" id="KW-0333">Golgi apparatus</keyword>
<evidence type="ECO:0000256" key="2">
    <source>
        <dbReference type="ARBA" id="ARBA00004347"/>
    </source>
</evidence>
<comment type="subcellular location">
    <subcellularLocation>
        <location evidence="2">Cytoplasmic vesicle</location>
        <location evidence="2">COPI-coated vesicle membrane</location>
        <topology evidence="2">Peripheral membrane protein</topology>
        <orientation evidence="2">Cytoplasmic side</orientation>
    </subcellularLocation>
    <subcellularLocation>
        <location evidence="1">Golgi apparatus membrane</location>
        <topology evidence="1">Peripheral membrane protein</topology>
        <orientation evidence="1">Cytoplasmic side</orientation>
    </subcellularLocation>
</comment>
<evidence type="ECO:0000256" key="1">
    <source>
        <dbReference type="ARBA" id="ARBA00004255"/>
    </source>
</evidence>
<dbReference type="VEuPathDB" id="FungiDB:YALI1_E19138g"/>
<organism evidence="12 13">
    <name type="scientific">Yarrowia lipolytica</name>
    <name type="common">Candida lipolytica</name>
    <dbReference type="NCBI Taxonomy" id="4952"/>
    <lineage>
        <taxon>Eukaryota</taxon>
        <taxon>Fungi</taxon>
        <taxon>Dikarya</taxon>
        <taxon>Ascomycota</taxon>
        <taxon>Saccharomycotina</taxon>
        <taxon>Dipodascomycetes</taxon>
        <taxon>Dipodascales</taxon>
        <taxon>Dipodascales incertae sedis</taxon>
        <taxon>Yarrowia</taxon>
    </lineage>
</organism>
<dbReference type="Proteomes" id="UP000256601">
    <property type="component" value="Unassembled WGS sequence"/>
</dbReference>
<dbReference type="VEuPathDB" id="FungiDB:YALI0_E15994g"/>
<keyword evidence="4 11" id="KW-0813">Transport</keyword>
<dbReference type="GO" id="GO:0030126">
    <property type="term" value="C:COPI vesicle coat"/>
    <property type="evidence" value="ECO:0007669"/>
    <property type="project" value="TreeGrafter"/>
</dbReference>
<evidence type="ECO:0000256" key="9">
    <source>
        <dbReference type="ARBA" id="ARBA00023136"/>
    </source>
</evidence>
<keyword evidence="6 11" id="KW-0931">ER-Golgi transport</keyword>
<dbReference type="GO" id="GO:0000139">
    <property type="term" value="C:Golgi membrane"/>
    <property type="evidence" value="ECO:0007669"/>
    <property type="project" value="UniProtKB-SubCell"/>
</dbReference>
<dbReference type="InterPro" id="IPR006822">
    <property type="entry name" value="Coatomer_esu"/>
</dbReference>
<dbReference type="GO" id="GO:0006890">
    <property type="term" value="P:retrograde vesicle-mediated transport, Golgi to endoplasmic reticulum"/>
    <property type="evidence" value="ECO:0007669"/>
    <property type="project" value="UniProtKB-UniRule"/>
</dbReference>
<evidence type="ECO:0000313" key="13">
    <source>
        <dbReference type="Proteomes" id="UP000256601"/>
    </source>
</evidence>
<dbReference type="GO" id="GO:0005198">
    <property type="term" value="F:structural molecule activity"/>
    <property type="evidence" value="ECO:0007669"/>
    <property type="project" value="UniProtKB-UniRule"/>
</dbReference>